<dbReference type="Proteomes" id="UP000677234">
    <property type="component" value="Chromosome"/>
</dbReference>
<dbReference type="PANTHER" id="PTHR35789">
    <property type="entry name" value="SPORE GERMINATION PROTEIN B3"/>
    <property type="match status" value="1"/>
</dbReference>
<dbReference type="Pfam" id="PF25198">
    <property type="entry name" value="Spore_GerAC_N"/>
    <property type="match status" value="1"/>
</dbReference>
<keyword evidence="14" id="KW-1185">Reference proteome</keyword>
<organism evidence="11 13">
    <name type="scientific">Brevibacillus composti</name>
    <dbReference type="NCBI Taxonomy" id="2796470"/>
    <lineage>
        <taxon>Bacteria</taxon>
        <taxon>Bacillati</taxon>
        <taxon>Bacillota</taxon>
        <taxon>Bacilli</taxon>
        <taxon>Bacillales</taxon>
        <taxon>Paenibacillaceae</taxon>
        <taxon>Brevibacillus</taxon>
    </lineage>
</organism>
<dbReference type="InterPro" id="IPR038501">
    <property type="entry name" value="Spore_GerAC_C_sf"/>
</dbReference>
<evidence type="ECO:0000256" key="6">
    <source>
        <dbReference type="ARBA" id="ARBA00023139"/>
    </source>
</evidence>
<evidence type="ECO:0000256" key="7">
    <source>
        <dbReference type="ARBA" id="ARBA00023288"/>
    </source>
</evidence>
<dbReference type="Proteomes" id="UP000595847">
    <property type="component" value="Chromosome"/>
</dbReference>
<dbReference type="AlphaFoldDB" id="A0A7T5EP05"/>
<proteinExistence type="inferred from homology"/>
<dbReference type="InterPro" id="IPR008844">
    <property type="entry name" value="Spore_GerAC-like"/>
</dbReference>
<dbReference type="InterPro" id="IPR046953">
    <property type="entry name" value="Spore_GerAC-like_C"/>
</dbReference>
<dbReference type="GO" id="GO:0009847">
    <property type="term" value="P:spore germination"/>
    <property type="evidence" value="ECO:0007669"/>
    <property type="project" value="InterPro"/>
</dbReference>
<comment type="subcellular location">
    <subcellularLocation>
        <location evidence="1">Membrane</location>
        <topology evidence="1">Lipid-anchor</topology>
    </subcellularLocation>
</comment>
<evidence type="ECO:0000256" key="1">
    <source>
        <dbReference type="ARBA" id="ARBA00004635"/>
    </source>
</evidence>
<comment type="similarity">
    <text evidence="2">Belongs to the GerABKC lipoprotein family.</text>
</comment>
<evidence type="ECO:0000313" key="14">
    <source>
        <dbReference type="Proteomes" id="UP000677234"/>
    </source>
</evidence>
<dbReference type="KEGG" id="bcop:JD108_09455"/>
<feature type="transmembrane region" description="Helical" evidence="8">
    <location>
        <begin position="33"/>
        <end position="51"/>
    </location>
</feature>
<feature type="domain" description="Spore germination protein N-terminal" evidence="10">
    <location>
        <begin position="52"/>
        <end position="224"/>
    </location>
</feature>
<evidence type="ECO:0000256" key="4">
    <source>
        <dbReference type="ARBA" id="ARBA00022729"/>
    </source>
</evidence>
<keyword evidence="8" id="KW-1133">Transmembrane helix</keyword>
<evidence type="ECO:0000313" key="12">
    <source>
        <dbReference type="EMBL" id="QUO43090.1"/>
    </source>
</evidence>
<keyword evidence="7" id="KW-0449">Lipoprotein</keyword>
<keyword evidence="5 8" id="KW-0472">Membrane</keyword>
<evidence type="ECO:0000256" key="2">
    <source>
        <dbReference type="ARBA" id="ARBA00007886"/>
    </source>
</evidence>
<protein>
    <submittedName>
        <fullName evidence="11">Ger(X)C family spore germination protein</fullName>
    </submittedName>
</protein>
<evidence type="ECO:0000313" key="13">
    <source>
        <dbReference type="Proteomes" id="UP000595847"/>
    </source>
</evidence>
<dbReference type="InterPro" id="IPR057336">
    <property type="entry name" value="GerAC_N"/>
</dbReference>
<dbReference type="Pfam" id="PF05504">
    <property type="entry name" value="Spore_GerAC"/>
    <property type="match status" value="1"/>
</dbReference>
<dbReference type="EMBL" id="CP073708">
    <property type="protein sequence ID" value="QUO43090.1"/>
    <property type="molecule type" value="Genomic_DNA"/>
</dbReference>
<dbReference type="GO" id="GO:0016020">
    <property type="term" value="C:membrane"/>
    <property type="evidence" value="ECO:0007669"/>
    <property type="project" value="UniProtKB-SubCell"/>
</dbReference>
<evidence type="ECO:0000259" key="10">
    <source>
        <dbReference type="Pfam" id="PF25198"/>
    </source>
</evidence>
<evidence type="ECO:0000259" key="9">
    <source>
        <dbReference type="Pfam" id="PF05504"/>
    </source>
</evidence>
<dbReference type="PANTHER" id="PTHR35789:SF1">
    <property type="entry name" value="SPORE GERMINATION PROTEIN B3"/>
    <property type="match status" value="1"/>
</dbReference>
<evidence type="ECO:0000256" key="3">
    <source>
        <dbReference type="ARBA" id="ARBA00022544"/>
    </source>
</evidence>
<evidence type="ECO:0000256" key="8">
    <source>
        <dbReference type="SAM" id="Phobius"/>
    </source>
</evidence>
<dbReference type="NCBIfam" id="TIGR02887">
    <property type="entry name" value="spore_ger_x_C"/>
    <property type="match status" value="1"/>
</dbReference>
<keyword evidence="8" id="KW-0812">Transmembrane</keyword>
<dbReference type="Gene3D" id="3.30.300.210">
    <property type="entry name" value="Nutrient germinant receptor protein C, domain 3"/>
    <property type="match status" value="1"/>
</dbReference>
<name>A0A7T5EP05_9BACL</name>
<reference evidence="12" key="2">
    <citation type="submission" date="2021-04" db="EMBL/GenBank/DDBJ databases">
        <title>Brevibacillus composti FJAT-54423, complete genome.</title>
        <authorList>
            <person name="Tang R."/>
        </authorList>
    </citation>
    <scope>NUCLEOTIDE SEQUENCE</scope>
    <source>
        <strain evidence="12">FJAT-54424</strain>
    </source>
</reference>
<dbReference type="EMBL" id="CP066308">
    <property type="protein sequence ID" value="QQE76062.1"/>
    <property type="molecule type" value="Genomic_DNA"/>
</dbReference>
<reference evidence="11 13" key="1">
    <citation type="submission" date="2020-12" db="EMBL/GenBank/DDBJ databases">
        <title>strain FJAT-54423T represents a novel species of the genus Brevibacillus.</title>
        <authorList>
            <person name="Tang R."/>
        </authorList>
    </citation>
    <scope>NUCLEOTIDE SEQUENCE [LARGE SCALE GENOMIC DNA]</scope>
    <source>
        <strain evidence="11 13">FJAT-54423</strain>
    </source>
</reference>
<dbReference type="Gene3D" id="6.20.190.10">
    <property type="entry name" value="Nutrient germinant receptor protein C, domain 1"/>
    <property type="match status" value="1"/>
</dbReference>
<evidence type="ECO:0000313" key="11">
    <source>
        <dbReference type="EMBL" id="QQE76062.1"/>
    </source>
</evidence>
<sequence length="417" mass="46640">MSRGWTRSRLISPKRNTDFTGGGAAVRKGYRPIISVVVLVMLSSLLLAGCWDRVEVNDRALVLAFAIDKEEDDRYRMTIQVPLVSSLGGPSGGGGGTSGDKSYYVDSATGRTLREASSVLQARMSRQLFFAHHRVIVIGEETARSGLRTILDIIARFPENRLTAYIVMAQGKGAELLEAQPQLERFSAEAMRELINMHGVAIKVKDLAQMLNTPGIDAHLPVMAAVESHPKGKTKEIQVVGSAVFVNDRPVHRIKREQANSLRWFQPAFQPFSITLPIEKNKNVSLDIHHGSADIKPIPKKDRMHYRINLQAKGTIIEDHSGIDWGDPGNIRMLETMLGRKLSKDIREMLSEVVNRQGSDPVGLGLALARKRPNLWKEKYRDRWSEHLKDVTFEINARVLIPSNGQTTENLTEEEKR</sequence>
<accession>A0A7T5EP05</accession>
<evidence type="ECO:0000256" key="5">
    <source>
        <dbReference type="ARBA" id="ARBA00023136"/>
    </source>
</evidence>
<keyword evidence="3" id="KW-0309">Germination</keyword>
<feature type="domain" description="Spore germination GerAC-like C-terminal" evidence="9">
    <location>
        <begin position="241"/>
        <end position="403"/>
    </location>
</feature>
<keyword evidence="4" id="KW-0732">Signal</keyword>
<keyword evidence="6" id="KW-0564">Palmitate</keyword>
<gene>
    <name evidence="11" type="ORF">JD108_09455</name>
    <name evidence="12" type="ORF">KDJ56_09150</name>
</gene>